<evidence type="ECO:0008006" key="4">
    <source>
        <dbReference type="Google" id="ProtNLM"/>
    </source>
</evidence>
<dbReference type="AlphaFoldDB" id="A0A1T4JSH8"/>
<evidence type="ECO:0000256" key="1">
    <source>
        <dbReference type="SAM" id="SignalP"/>
    </source>
</evidence>
<feature type="chain" id="PRO_5012865896" description="DUF2911 domain-containing protein" evidence="1">
    <location>
        <begin position="19"/>
        <end position="201"/>
    </location>
</feature>
<reference evidence="2 3" key="1">
    <citation type="submission" date="2017-02" db="EMBL/GenBank/DDBJ databases">
        <authorList>
            <person name="Peterson S.W."/>
        </authorList>
    </citation>
    <scope>NUCLEOTIDE SEQUENCE [LARGE SCALE GENOMIC DNA]</scope>
    <source>
        <strain evidence="2 3">DSM 22335</strain>
    </source>
</reference>
<protein>
    <recommendedName>
        <fullName evidence="4">DUF2911 domain-containing protein</fullName>
    </recommendedName>
</protein>
<sequence length="201" mass="22773">MRPILSLLLLCCVISAEAQQKPTELDKSPMDMSYWPANYPVLKMSGKAKDQPEARVIYGRPLKSGRVIFGSIVKYNELWRLGANEATEIEFFRNVKVSGKPVTRGRYTLYCIPAENKWTLILSKDNYCWGNFTYDSRKDVLRTDVEVDKTADNVEAFTIYFDDTKNGANMIILWDDVKAVLPITEAEPAAPVKKPAAVKKN</sequence>
<gene>
    <name evidence="2" type="ORF">SAMN04488132_101143</name>
</gene>
<proteinExistence type="predicted"/>
<name>A0A1T4JSH8_9BACT</name>
<dbReference type="OrthoDB" id="9808374at2"/>
<evidence type="ECO:0000313" key="2">
    <source>
        <dbReference type="EMBL" id="SJZ33099.1"/>
    </source>
</evidence>
<keyword evidence="1" id="KW-0732">Signal</keyword>
<dbReference type="Pfam" id="PF11138">
    <property type="entry name" value="DUF2911"/>
    <property type="match status" value="1"/>
</dbReference>
<keyword evidence="3" id="KW-1185">Reference proteome</keyword>
<feature type="signal peptide" evidence="1">
    <location>
        <begin position="1"/>
        <end position="18"/>
    </location>
</feature>
<dbReference type="Proteomes" id="UP000190888">
    <property type="component" value="Unassembled WGS sequence"/>
</dbReference>
<dbReference type="STRING" id="413434.SAMN04488132_101143"/>
<accession>A0A1T4JSH8</accession>
<dbReference type="EMBL" id="FUWH01000001">
    <property type="protein sequence ID" value="SJZ33099.1"/>
    <property type="molecule type" value="Genomic_DNA"/>
</dbReference>
<dbReference type="InterPro" id="IPR021314">
    <property type="entry name" value="DUF2911"/>
</dbReference>
<organism evidence="2 3">
    <name type="scientific">Sediminibacterium ginsengisoli</name>
    <dbReference type="NCBI Taxonomy" id="413434"/>
    <lineage>
        <taxon>Bacteria</taxon>
        <taxon>Pseudomonadati</taxon>
        <taxon>Bacteroidota</taxon>
        <taxon>Chitinophagia</taxon>
        <taxon>Chitinophagales</taxon>
        <taxon>Chitinophagaceae</taxon>
        <taxon>Sediminibacterium</taxon>
    </lineage>
</organism>
<dbReference type="RefSeq" id="WP_078829954.1">
    <property type="nucleotide sequence ID" value="NZ_FUWH01000001.1"/>
</dbReference>
<evidence type="ECO:0000313" key="3">
    <source>
        <dbReference type="Proteomes" id="UP000190888"/>
    </source>
</evidence>